<keyword evidence="3" id="KW-0813">Transport</keyword>
<feature type="transmembrane region" description="Helical" evidence="8">
    <location>
        <begin position="253"/>
        <end position="283"/>
    </location>
</feature>
<feature type="transmembrane region" description="Helical" evidence="8">
    <location>
        <begin position="324"/>
        <end position="343"/>
    </location>
</feature>
<dbReference type="Gene3D" id="1.10.3470.10">
    <property type="entry name" value="ABC transporter involved in vitamin B12 uptake, BtuC"/>
    <property type="match status" value="1"/>
</dbReference>
<feature type="transmembrane region" description="Helical" evidence="8">
    <location>
        <begin position="75"/>
        <end position="96"/>
    </location>
</feature>
<dbReference type="InterPro" id="IPR037294">
    <property type="entry name" value="ABC_BtuC-like"/>
</dbReference>
<feature type="transmembrane region" description="Helical" evidence="8">
    <location>
        <begin position="20"/>
        <end position="44"/>
    </location>
</feature>
<dbReference type="EMBL" id="AP021876">
    <property type="protein sequence ID" value="BBO82592.1"/>
    <property type="molecule type" value="Genomic_DNA"/>
</dbReference>
<sequence>MSTAEQSLPALSPMILRRPVVGFTALGFLTLVLLIFNIGIGSVSFSPAEVWQAILHPQLSATTGSIVWKIRVPRAIAAILGGAFLATSGLLLQVYFRNPIVGPFILGISHGATVMVSVVMLTTLTVGMTVLSPFMTTIAAFAGAYGVMLIVVAVASKVKNGITLLIVGLMMGYLCHAVTSVLTALAEKEKIKGFVLWQLGSFSGFKWSEIGVMLLCGGLILALVYFLSKPLNAFLLGETYAASMGVNIRRFRVLILLCACALAGMITSVAGPVAFVGLAVPHMARLIFQTSDNRILIPGVCLVGALVTSLCDLIARMVLSPVELPLSAITAFFGAPVVIALLLKRSVKM</sequence>
<evidence type="ECO:0000313" key="9">
    <source>
        <dbReference type="EMBL" id="BBO82592.1"/>
    </source>
</evidence>
<keyword evidence="6 8" id="KW-1133">Transmembrane helix</keyword>
<keyword evidence="4" id="KW-1003">Cell membrane</keyword>
<dbReference type="RefSeq" id="WP_155323010.1">
    <property type="nucleotide sequence ID" value="NZ_AP021876.1"/>
</dbReference>
<comment type="similarity">
    <text evidence="2">Belongs to the binding-protein-dependent transport system permease family. FecCD subfamily.</text>
</comment>
<dbReference type="KEGG" id="dov:DSCO28_31580"/>
<evidence type="ECO:0000256" key="1">
    <source>
        <dbReference type="ARBA" id="ARBA00004651"/>
    </source>
</evidence>
<evidence type="ECO:0000256" key="6">
    <source>
        <dbReference type="ARBA" id="ARBA00022989"/>
    </source>
</evidence>
<proteinExistence type="inferred from homology"/>
<dbReference type="GO" id="GO:0033214">
    <property type="term" value="P:siderophore-iron import into cell"/>
    <property type="evidence" value="ECO:0007669"/>
    <property type="project" value="TreeGrafter"/>
</dbReference>
<evidence type="ECO:0000256" key="4">
    <source>
        <dbReference type="ARBA" id="ARBA00022475"/>
    </source>
</evidence>
<dbReference type="CDD" id="cd06550">
    <property type="entry name" value="TM_ABC_iron-siderophores_like"/>
    <property type="match status" value="1"/>
</dbReference>
<dbReference type="PANTHER" id="PTHR30472:SF41">
    <property type="entry name" value="TRANSPORT SYSTEM PERMEASE PROTEIN"/>
    <property type="match status" value="1"/>
</dbReference>
<evidence type="ECO:0000256" key="8">
    <source>
        <dbReference type="SAM" id="Phobius"/>
    </source>
</evidence>
<evidence type="ECO:0000313" key="10">
    <source>
        <dbReference type="Proteomes" id="UP000425960"/>
    </source>
</evidence>
<dbReference type="AlphaFoldDB" id="A0A5K7ZKA0"/>
<evidence type="ECO:0000256" key="5">
    <source>
        <dbReference type="ARBA" id="ARBA00022692"/>
    </source>
</evidence>
<dbReference type="PANTHER" id="PTHR30472">
    <property type="entry name" value="FERRIC ENTEROBACTIN TRANSPORT SYSTEM PERMEASE PROTEIN"/>
    <property type="match status" value="1"/>
</dbReference>
<dbReference type="Proteomes" id="UP000425960">
    <property type="component" value="Chromosome"/>
</dbReference>
<dbReference type="SUPFAM" id="SSF81345">
    <property type="entry name" value="ABC transporter involved in vitamin B12 uptake, BtuC"/>
    <property type="match status" value="1"/>
</dbReference>
<protein>
    <submittedName>
        <fullName evidence="9">Iron ABC transporter permease</fullName>
    </submittedName>
</protein>
<feature type="transmembrane region" description="Helical" evidence="8">
    <location>
        <begin position="108"/>
        <end position="131"/>
    </location>
</feature>
<dbReference type="GO" id="GO:0005886">
    <property type="term" value="C:plasma membrane"/>
    <property type="evidence" value="ECO:0007669"/>
    <property type="project" value="UniProtKB-SubCell"/>
</dbReference>
<accession>A0A5K7ZKA0</accession>
<reference evidence="9 10" key="1">
    <citation type="submission" date="2019-11" db="EMBL/GenBank/DDBJ databases">
        <title>Comparative genomics of hydrocarbon-degrading Desulfosarcina strains.</title>
        <authorList>
            <person name="Watanabe M."/>
            <person name="Kojima H."/>
            <person name="Fukui M."/>
        </authorList>
    </citation>
    <scope>NUCLEOTIDE SEQUENCE [LARGE SCALE GENOMIC DNA]</scope>
    <source>
        <strain evidence="9 10">28bB2T</strain>
    </source>
</reference>
<evidence type="ECO:0000256" key="3">
    <source>
        <dbReference type="ARBA" id="ARBA00022448"/>
    </source>
</evidence>
<feature type="transmembrane region" description="Helical" evidence="8">
    <location>
        <begin position="138"/>
        <end position="156"/>
    </location>
</feature>
<evidence type="ECO:0000256" key="7">
    <source>
        <dbReference type="ARBA" id="ARBA00023136"/>
    </source>
</evidence>
<organism evidence="9 10">
    <name type="scientific">Desulfosarcina ovata subsp. sediminis</name>
    <dbReference type="NCBI Taxonomy" id="885957"/>
    <lineage>
        <taxon>Bacteria</taxon>
        <taxon>Pseudomonadati</taxon>
        <taxon>Thermodesulfobacteriota</taxon>
        <taxon>Desulfobacteria</taxon>
        <taxon>Desulfobacterales</taxon>
        <taxon>Desulfosarcinaceae</taxon>
        <taxon>Desulfosarcina</taxon>
    </lineage>
</organism>
<feature type="transmembrane region" description="Helical" evidence="8">
    <location>
        <begin position="295"/>
        <end position="318"/>
    </location>
</feature>
<feature type="transmembrane region" description="Helical" evidence="8">
    <location>
        <begin position="207"/>
        <end position="227"/>
    </location>
</feature>
<gene>
    <name evidence="9" type="ORF">DSCO28_31580</name>
</gene>
<evidence type="ECO:0000256" key="2">
    <source>
        <dbReference type="ARBA" id="ARBA00007935"/>
    </source>
</evidence>
<keyword evidence="7 8" id="KW-0472">Membrane</keyword>
<dbReference type="Pfam" id="PF01032">
    <property type="entry name" value="FecCD"/>
    <property type="match status" value="1"/>
</dbReference>
<dbReference type="InterPro" id="IPR000522">
    <property type="entry name" value="ABC_transptr_permease_BtuC"/>
</dbReference>
<comment type="subcellular location">
    <subcellularLocation>
        <location evidence="1">Cell membrane</location>
        <topology evidence="1">Multi-pass membrane protein</topology>
    </subcellularLocation>
</comment>
<feature type="transmembrane region" description="Helical" evidence="8">
    <location>
        <begin position="162"/>
        <end position="186"/>
    </location>
</feature>
<name>A0A5K7ZKA0_9BACT</name>
<dbReference type="GO" id="GO:0022857">
    <property type="term" value="F:transmembrane transporter activity"/>
    <property type="evidence" value="ECO:0007669"/>
    <property type="project" value="InterPro"/>
</dbReference>
<keyword evidence="5 8" id="KW-0812">Transmembrane</keyword>